<name>A0A8C4ZU10_GADMO</name>
<dbReference type="AlphaFoldDB" id="A0A8C4ZU10"/>
<dbReference type="GO" id="GO:0047372">
    <property type="term" value="F:monoacylglycerol lipase activity"/>
    <property type="evidence" value="ECO:0007669"/>
    <property type="project" value="TreeGrafter"/>
</dbReference>
<proteinExistence type="predicted"/>
<sequence length="1037" mass="116024">MEFDIYTLALLYYWMASFIHSGQTLTDREYDDIVVTELGRPTTLPCVDPEMTGTVTVSWTKHGTPKGMEKLLLSASEGKVSSGPPKFSLADPNFLESGVFSLLFVPKIGDQGLITCLVEKQERKLRKVILHALLTVTMVPASPLPYGILRLEASVVPNYMVGSITWAGPGGTPLRSEVRRMETLTKIPHFNQNDQGTYICVIQPKYNCSVANFSFNVDVKMDVSREDICWQQERSNVVPCGCDATVASFTKVPNDLQISTGSVANRPHPLACPPYKGDSVLVRWENLEKRMLPKLVYQYDRWRDSTAPPVEGSPLLQLAGPPYNAHSGFFSFLLSPEIRDSGVFTCDVFHDDKCYRQRTTLSVLKVEVSPSSTSSSLYISCRYSGISQVEKVGWSHQNRSGRPRSFSPGPGKINVNISLPITADNAGKYTCTMLLRNGQVIGAVYTVTLPTTVESAGVAAPSLLPPLSALLLLVPLVAAAVGVLLWRQRHISQRGIEQSLSRHSWEAENIYENPEDMRLTSPQGSVYMGWNYQPLRLEKHTDSVIGWASVLWSLSYYSSPLLLCYLYKKGYICSSKFVPVSQYVGTVLICLLGVVCLRGWGRWKNSEYVQFFSILEETRKNNTPSNKKKLRCFDFDFSFWPVDFSWTEFSNPKLSKAGVSLLKPESRLRGAADGVLQQVRTLPCHVISFLIAHSFGRRMLYPGSVGLLQKFMRPMLQQGQAKLIEEFNGQRNKLVACDGNEIDTMFVDRRADGRPGGSTLVICCEGNAGFYEVGCMNTPLEGGYSVLGWNHPGFGDSTGVPFPQNEANAMDVVIQFAMQKLGFQLNDIIIYAWSIGGFTASWAVMSYPELKAVVLDASFDDLLPLALKVMPASWTPLVHHTVRQYMNLNNAKQLCQYPGPVLLIRRTKDEIITTAGPEDIMSNRGNDLLLKLLQFRYPKVMADEGVRVVREWLGASNTIAEATVYSQYEVDDDWCVTVLQSYRTHNGTAFPWSVGEDMTLECRRRLALFLARKYMRNFETTHCTPLPFSEFRAPWTL</sequence>
<dbReference type="Ensembl" id="ENSGMOT00000029541.1">
    <property type="protein sequence ID" value="ENSGMOP00000022263.1"/>
    <property type="gene ID" value="ENSGMOG00000014851.2"/>
</dbReference>
<dbReference type="PROSITE" id="PS50835">
    <property type="entry name" value="IG_LIKE"/>
    <property type="match status" value="2"/>
</dbReference>
<reference evidence="3" key="1">
    <citation type="submission" date="2025-08" db="UniProtKB">
        <authorList>
            <consortium name="Ensembl"/>
        </authorList>
    </citation>
    <scope>IDENTIFICATION</scope>
</reference>
<feature type="transmembrane region" description="Helical" evidence="1">
    <location>
        <begin position="828"/>
        <end position="845"/>
    </location>
</feature>
<dbReference type="Proteomes" id="UP000694546">
    <property type="component" value="Chromosome 11"/>
</dbReference>
<feature type="transmembrane region" description="Helical" evidence="1">
    <location>
        <begin position="463"/>
        <end position="486"/>
    </location>
</feature>
<keyword evidence="4" id="KW-1185">Reference proteome</keyword>
<dbReference type="InterPro" id="IPR036179">
    <property type="entry name" value="Ig-like_dom_sf"/>
</dbReference>
<gene>
    <name evidence="3" type="primary">g6fl</name>
</gene>
<dbReference type="PANTHER" id="PTHR12277">
    <property type="entry name" value="ALPHA/BETA HYDROLASE DOMAIN-CONTAINING PROTEIN"/>
    <property type="match status" value="1"/>
</dbReference>
<keyword evidence="1" id="KW-1133">Transmembrane helix</keyword>
<reference evidence="3" key="2">
    <citation type="submission" date="2025-09" db="UniProtKB">
        <authorList>
            <consortium name="Ensembl"/>
        </authorList>
    </citation>
    <scope>IDENTIFICATION</scope>
</reference>
<dbReference type="SUPFAM" id="SSF48726">
    <property type="entry name" value="Immunoglobulin"/>
    <property type="match status" value="1"/>
</dbReference>
<feature type="transmembrane region" description="Helical" evidence="1">
    <location>
        <begin position="544"/>
        <end position="568"/>
    </location>
</feature>
<evidence type="ECO:0000259" key="2">
    <source>
        <dbReference type="PROSITE" id="PS50835"/>
    </source>
</evidence>
<evidence type="ECO:0000313" key="4">
    <source>
        <dbReference type="Proteomes" id="UP000694546"/>
    </source>
</evidence>
<evidence type="ECO:0000256" key="1">
    <source>
        <dbReference type="SAM" id="Phobius"/>
    </source>
</evidence>
<protein>
    <submittedName>
        <fullName evidence="3">Abhydrolase domain containing 16A, phospholipase</fullName>
    </submittedName>
</protein>
<dbReference type="PANTHER" id="PTHR12277:SF72">
    <property type="entry name" value="BAT5L PROTEIN"/>
    <property type="match status" value="1"/>
</dbReference>
<dbReference type="InterPro" id="IPR000073">
    <property type="entry name" value="AB_hydrolase_1"/>
</dbReference>
<feature type="domain" description="Ig-like" evidence="2">
    <location>
        <begin position="39"/>
        <end position="126"/>
    </location>
</feature>
<accession>A0A8C4ZU10</accession>
<keyword evidence="1" id="KW-0812">Transmembrane</keyword>
<dbReference type="GO" id="GO:0004620">
    <property type="term" value="F:phospholipase activity"/>
    <property type="evidence" value="ECO:0007669"/>
    <property type="project" value="TreeGrafter"/>
</dbReference>
<dbReference type="InterPro" id="IPR007110">
    <property type="entry name" value="Ig-like_dom"/>
</dbReference>
<dbReference type="SUPFAM" id="SSF53474">
    <property type="entry name" value="alpha/beta-Hydrolases"/>
    <property type="match status" value="1"/>
</dbReference>
<dbReference type="GO" id="GO:0012505">
    <property type="term" value="C:endomembrane system"/>
    <property type="evidence" value="ECO:0007669"/>
    <property type="project" value="TreeGrafter"/>
</dbReference>
<keyword evidence="1" id="KW-0472">Membrane</keyword>
<feature type="transmembrane region" description="Helical" evidence="1">
    <location>
        <begin position="580"/>
        <end position="600"/>
    </location>
</feature>
<organism evidence="3 4">
    <name type="scientific">Gadus morhua</name>
    <name type="common">Atlantic cod</name>
    <dbReference type="NCBI Taxonomy" id="8049"/>
    <lineage>
        <taxon>Eukaryota</taxon>
        <taxon>Metazoa</taxon>
        <taxon>Chordata</taxon>
        <taxon>Craniata</taxon>
        <taxon>Vertebrata</taxon>
        <taxon>Euteleostomi</taxon>
        <taxon>Actinopterygii</taxon>
        <taxon>Neopterygii</taxon>
        <taxon>Teleostei</taxon>
        <taxon>Neoteleostei</taxon>
        <taxon>Acanthomorphata</taxon>
        <taxon>Zeiogadaria</taxon>
        <taxon>Gadariae</taxon>
        <taxon>Gadiformes</taxon>
        <taxon>Gadoidei</taxon>
        <taxon>Gadidae</taxon>
        <taxon>Gadus</taxon>
    </lineage>
</organism>
<dbReference type="Pfam" id="PF22990">
    <property type="entry name" value="ABHD16_N"/>
    <property type="match status" value="1"/>
</dbReference>
<dbReference type="Gene3D" id="3.40.50.1820">
    <property type="entry name" value="alpha/beta hydrolase"/>
    <property type="match status" value="1"/>
</dbReference>
<feature type="domain" description="Ig-like" evidence="2">
    <location>
        <begin position="336"/>
        <end position="448"/>
    </location>
</feature>
<dbReference type="GO" id="GO:0006660">
    <property type="term" value="P:phosphatidylserine catabolic process"/>
    <property type="evidence" value="ECO:0007669"/>
    <property type="project" value="TreeGrafter"/>
</dbReference>
<dbReference type="InterPro" id="IPR054518">
    <property type="entry name" value="ABHD16_N"/>
</dbReference>
<dbReference type="Pfam" id="PF00561">
    <property type="entry name" value="Abhydrolase_1"/>
    <property type="match status" value="1"/>
</dbReference>
<dbReference type="GO" id="GO:0052651">
    <property type="term" value="P:monoacylglycerol catabolic process"/>
    <property type="evidence" value="ECO:0007669"/>
    <property type="project" value="TreeGrafter"/>
</dbReference>
<evidence type="ECO:0000313" key="3">
    <source>
        <dbReference type="Ensembl" id="ENSGMOP00000022263.1"/>
    </source>
</evidence>
<dbReference type="InterPro" id="IPR029058">
    <property type="entry name" value="AB_hydrolase_fold"/>
</dbReference>
<dbReference type="GeneTree" id="ENSGT00940000160908"/>